<evidence type="ECO:0000256" key="1">
    <source>
        <dbReference type="ARBA" id="ARBA00004370"/>
    </source>
</evidence>
<evidence type="ECO:0000256" key="2">
    <source>
        <dbReference type="ARBA" id="ARBA00007165"/>
    </source>
</evidence>
<keyword evidence="8" id="KW-1185">Reference proteome</keyword>
<evidence type="ECO:0000256" key="4">
    <source>
        <dbReference type="ARBA" id="ARBA00022989"/>
    </source>
</evidence>
<comment type="subcellular location">
    <subcellularLocation>
        <location evidence="6">Cell membrane</location>
        <topology evidence="6">Multi-pass membrane protein</topology>
    </subcellularLocation>
    <subcellularLocation>
        <location evidence="1">Membrane</location>
    </subcellularLocation>
</comment>
<protein>
    <recommendedName>
        <fullName evidence="6">SURF1-like protein</fullName>
    </recommendedName>
</protein>
<dbReference type="Proteomes" id="UP000199356">
    <property type="component" value="Unassembled WGS sequence"/>
</dbReference>
<evidence type="ECO:0000256" key="3">
    <source>
        <dbReference type="ARBA" id="ARBA00022692"/>
    </source>
</evidence>
<dbReference type="PROSITE" id="PS50895">
    <property type="entry name" value="SURF1"/>
    <property type="match status" value="1"/>
</dbReference>
<keyword evidence="5 6" id="KW-0472">Membrane</keyword>
<dbReference type="STRING" id="441119.SAMN04488047_102116"/>
<name>A0A1I5M5S2_9RHOB</name>
<dbReference type="InterPro" id="IPR002994">
    <property type="entry name" value="Surf1/Shy1"/>
</dbReference>
<dbReference type="EMBL" id="FOXA01000002">
    <property type="protein sequence ID" value="SFP04988.1"/>
    <property type="molecule type" value="Genomic_DNA"/>
</dbReference>
<dbReference type="CDD" id="cd06662">
    <property type="entry name" value="SURF1"/>
    <property type="match status" value="1"/>
</dbReference>
<gene>
    <name evidence="7" type="ORF">SAMN04488047_102116</name>
</gene>
<keyword evidence="4 6" id="KW-1133">Transmembrane helix</keyword>
<accession>A0A1I5M5S2</accession>
<keyword evidence="3 6" id="KW-0812">Transmembrane</keyword>
<dbReference type="Pfam" id="PF02104">
    <property type="entry name" value="SURF1"/>
    <property type="match status" value="1"/>
</dbReference>
<proteinExistence type="inferred from homology"/>
<evidence type="ECO:0000256" key="5">
    <source>
        <dbReference type="ARBA" id="ARBA00023136"/>
    </source>
</evidence>
<dbReference type="OrthoDB" id="6079986at2"/>
<reference evidence="7 8" key="1">
    <citation type="submission" date="2016-10" db="EMBL/GenBank/DDBJ databases">
        <authorList>
            <person name="de Groot N.N."/>
        </authorList>
    </citation>
    <scope>NUCLEOTIDE SEQUENCE [LARGE SCALE GENOMIC DNA]</scope>
    <source>
        <strain evidence="7 8">DSM 19547</strain>
    </source>
</reference>
<evidence type="ECO:0000313" key="8">
    <source>
        <dbReference type="Proteomes" id="UP000199356"/>
    </source>
</evidence>
<dbReference type="RefSeq" id="WP_093418123.1">
    <property type="nucleotide sequence ID" value="NZ_FOXA01000002.1"/>
</dbReference>
<dbReference type="PANTHER" id="PTHR23427:SF2">
    <property type="entry name" value="SURFEIT LOCUS PROTEIN 1"/>
    <property type="match status" value="1"/>
</dbReference>
<evidence type="ECO:0000313" key="7">
    <source>
        <dbReference type="EMBL" id="SFP04988.1"/>
    </source>
</evidence>
<dbReference type="GO" id="GO:0005886">
    <property type="term" value="C:plasma membrane"/>
    <property type="evidence" value="ECO:0007669"/>
    <property type="project" value="UniProtKB-SubCell"/>
</dbReference>
<evidence type="ECO:0000256" key="6">
    <source>
        <dbReference type="RuleBase" id="RU363076"/>
    </source>
</evidence>
<comment type="caution">
    <text evidence="6">Lacks conserved residue(s) required for the propagation of feature annotation.</text>
</comment>
<keyword evidence="6" id="KW-1003">Cell membrane</keyword>
<dbReference type="InterPro" id="IPR045214">
    <property type="entry name" value="Surf1/Surf4"/>
</dbReference>
<dbReference type="AlphaFoldDB" id="A0A1I5M5S2"/>
<sequence length="226" mass="24569">MRRMIWPLVFGVVGTTILLALGAWQVQRLTWKQSVLAEIEARIAADPVPLPADPDPEADRYLPVRVGGRFDEAALDVLVSVKGTGPGYRIVQAFETEAGRRIMVDRGVVPTDEKDAPRPGGNATVVGNLHWPQEVDGFTPDPDLDAGIWFARDVPAMADALDAAPILIVARETTGDGVVPLPVGTENIPNDHLEYAITWFSLAAIWAGMTGFLLWRIRRQGQEGTA</sequence>
<organism evidence="7 8">
    <name type="scientific">Tranquillimonas alkanivorans</name>
    <dbReference type="NCBI Taxonomy" id="441119"/>
    <lineage>
        <taxon>Bacteria</taxon>
        <taxon>Pseudomonadati</taxon>
        <taxon>Pseudomonadota</taxon>
        <taxon>Alphaproteobacteria</taxon>
        <taxon>Rhodobacterales</taxon>
        <taxon>Roseobacteraceae</taxon>
        <taxon>Tranquillimonas</taxon>
    </lineage>
</organism>
<dbReference type="PANTHER" id="PTHR23427">
    <property type="entry name" value="SURFEIT LOCUS PROTEIN"/>
    <property type="match status" value="1"/>
</dbReference>
<comment type="similarity">
    <text evidence="2 6">Belongs to the SURF1 family.</text>
</comment>
<feature type="transmembrane region" description="Helical" evidence="6">
    <location>
        <begin position="196"/>
        <end position="215"/>
    </location>
</feature>